<dbReference type="PANTHER" id="PTHR35340:SF6">
    <property type="entry name" value="ASST-DOMAIN-CONTAINING PROTEIN"/>
    <property type="match status" value="1"/>
</dbReference>
<dbReference type="VEuPathDB" id="FungiDB:TERG_12627"/>
<accession>A0A178F3U8</accession>
<protein>
    <recommendedName>
        <fullName evidence="2">Fatty acid hydroxylase domain-containing protein</fullName>
    </recommendedName>
</protein>
<dbReference type="VEuPathDB" id="FungiDB:TERG_08006"/>
<dbReference type="InterPro" id="IPR006694">
    <property type="entry name" value="Fatty_acid_hydroxylase"/>
</dbReference>
<keyword evidence="1" id="KW-0812">Transmembrane</keyword>
<evidence type="ECO:0000313" key="3">
    <source>
        <dbReference type="EMBL" id="OAL67060.1"/>
    </source>
</evidence>
<evidence type="ECO:0000259" key="2">
    <source>
        <dbReference type="Pfam" id="PF04116"/>
    </source>
</evidence>
<organism evidence="3 4">
    <name type="scientific">Trichophyton rubrum</name>
    <name type="common">Athlete's foot fungus</name>
    <name type="synonym">Epidermophyton rubrum</name>
    <dbReference type="NCBI Taxonomy" id="5551"/>
    <lineage>
        <taxon>Eukaryota</taxon>
        <taxon>Fungi</taxon>
        <taxon>Dikarya</taxon>
        <taxon>Ascomycota</taxon>
        <taxon>Pezizomycotina</taxon>
        <taxon>Eurotiomycetes</taxon>
        <taxon>Eurotiomycetidae</taxon>
        <taxon>Onygenales</taxon>
        <taxon>Arthrodermataceae</taxon>
        <taxon>Trichophyton</taxon>
    </lineage>
</organism>
<feature type="domain" description="Fatty acid hydroxylase" evidence="2">
    <location>
        <begin position="151"/>
        <end position="266"/>
    </location>
</feature>
<dbReference type="Pfam" id="PF04116">
    <property type="entry name" value="FA_hydroxylase"/>
    <property type="match status" value="1"/>
</dbReference>
<keyword evidence="1" id="KW-0472">Membrane</keyword>
<dbReference type="GO" id="GO:0008610">
    <property type="term" value="P:lipid biosynthetic process"/>
    <property type="evidence" value="ECO:0007669"/>
    <property type="project" value="InterPro"/>
</dbReference>
<feature type="transmembrane region" description="Helical" evidence="1">
    <location>
        <begin position="183"/>
        <end position="205"/>
    </location>
</feature>
<gene>
    <name evidence="3" type="ORF">A7C99_1475</name>
</gene>
<name>A0A178F3U8_TRIRU</name>
<dbReference type="InterPro" id="IPR053143">
    <property type="entry name" value="Arylsulfate_ST"/>
</dbReference>
<dbReference type="VEuPathDB" id="FungiDB:TERG_05268"/>
<keyword evidence="1" id="KW-1133">Transmembrane helix</keyword>
<evidence type="ECO:0000313" key="4">
    <source>
        <dbReference type="Proteomes" id="UP000243015"/>
    </source>
</evidence>
<comment type="caution">
    <text evidence="3">The sequence shown here is derived from an EMBL/GenBank/DDBJ whole genome shotgun (WGS) entry which is preliminary data.</text>
</comment>
<feature type="transmembrane region" description="Helical" evidence="1">
    <location>
        <begin position="61"/>
        <end position="83"/>
    </location>
</feature>
<feature type="transmembrane region" description="Helical" evidence="1">
    <location>
        <begin position="146"/>
        <end position="163"/>
    </location>
</feature>
<proteinExistence type="predicted"/>
<feature type="transmembrane region" description="Helical" evidence="1">
    <location>
        <begin position="104"/>
        <end position="126"/>
    </location>
</feature>
<dbReference type="VEuPathDB" id="FungiDB:TERG_12626"/>
<dbReference type="GO" id="GO:0005506">
    <property type="term" value="F:iron ion binding"/>
    <property type="evidence" value="ECO:0007669"/>
    <property type="project" value="InterPro"/>
</dbReference>
<reference evidence="3 4" key="1">
    <citation type="submission" date="2016-05" db="EMBL/GenBank/DDBJ databases">
        <title>Genome sequencing of Trichophyton rubrum CMCC(F)T1i isolated from hair.</title>
        <authorList>
            <person name="Zhan P."/>
            <person name="Tao Y."/>
            <person name="Liu W."/>
        </authorList>
    </citation>
    <scope>NUCLEOTIDE SEQUENCE [LARGE SCALE GENOMIC DNA]</scope>
    <source>
        <strain evidence="4">CMCC(F)T1i</strain>
    </source>
</reference>
<sequence length="934" mass="104125">MASQLYSNFSTLKSLQHGPTYLGDIPSIGLSSLTACYDGLLSFLHSSLLDVQPAYRQAGTLFILTLAGHTLLFVVISTIWYMRSFDHKLRVDRRFRRAQIRDEIVESLLGILGIGLANTVFGMLQIHGYSRLYHSMNDGPSLWYEVMQYPLAMFLTETGVYWLHRMFHLPVLYSYTHKSHHRFIISTPFSAFAFHPVEAFIMSFPNLGVPFLIPMSTTAYLILLMSSTVETILSHDSREGFHTVHHLNPKANYGQMLTVWDVVMGTYQNPLGCFRGGPVGPLRITRKSRLVYELWKRVGRDNIYKYIDDAWGIGGIGSVSVNADGVFEPSGLIDFAENPADTGSGFALGHLQVPRSRARVSLGDQLLRPDGLDTISNPPFAIQFCLSISSAVSGSVSGPDRWALLAGSAFRPFRLKPSRRYGSRSLSCSNHLMAARLSLITLCTLGIGATAVQAALAPNSTWPVQSYNSTKIRASVLETTKMGETDPGYIFVTPWNGHRSGHPSIYKDDGQLVWQGPEGTIFGFRPQNLSNNPMLVFWEGDFTGTGYGHGAVNLLNSSYHLVHKVTLTEGYFNTGLDHEVESHIDYHEGIVENDKKALLVAAANITQADLRSVGGPEEGWVIDGLIYDIDIETNKVLFRWSAVEHIDQIPFKLSQRPLLDTGTSEKNPWDFFRVSSTVRYGDDYLISWDYGCSVLHIARNGSVAWNLNGITGGDFKMKPNSKFCFQYGLRLGMHTDEKITISMHNNDNSEFSNTMNPTTGLVLDLDLKKMEVVGQRRMWNHEHPIVSRDLGSFQALGTGHCIVHHGQIPLIEEYNKDDELVMQIRYGHDLVDASYRVHRVSWTGMPITKPSVKACRKADKDIVVYVSWNGSTDIESWKVFEVSEGSMPKEIKDEAWTGFETTIQAQSEAKKVLVAAVGGYGNGVESDPVTVDEC</sequence>
<dbReference type="GO" id="GO:0016491">
    <property type="term" value="F:oxidoreductase activity"/>
    <property type="evidence" value="ECO:0007669"/>
    <property type="project" value="InterPro"/>
</dbReference>
<dbReference type="PANTHER" id="PTHR35340">
    <property type="entry name" value="PQQ ENZYME REPEAT PROTEIN-RELATED"/>
    <property type="match status" value="1"/>
</dbReference>
<evidence type="ECO:0000256" key="1">
    <source>
        <dbReference type="SAM" id="Phobius"/>
    </source>
</evidence>
<dbReference type="InterPro" id="IPR039535">
    <property type="entry name" value="ASST-like"/>
</dbReference>
<dbReference type="AlphaFoldDB" id="A0A178F3U8"/>
<dbReference type="Pfam" id="PF14269">
    <property type="entry name" value="Arylsulfotran_2"/>
    <property type="match status" value="1"/>
</dbReference>
<dbReference type="Proteomes" id="UP000243015">
    <property type="component" value="Unassembled WGS sequence"/>
</dbReference>
<dbReference type="EMBL" id="LHPM01000011">
    <property type="protein sequence ID" value="OAL67060.1"/>
    <property type="molecule type" value="Genomic_DNA"/>
</dbReference>